<accession>A0A9D8KGF4</accession>
<evidence type="ECO:0000313" key="3">
    <source>
        <dbReference type="Proteomes" id="UP000809273"/>
    </source>
</evidence>
<keyword evidence="1" id="KW-0732">Signal</keyword>
<reference evidence="2" key="1">
    <citation type="journal article" date="2021" name="Environ. Microbiol.">
        <title>Genomic characterization of three novel Desulfobacterota classes expand the metabolic and phylogenetic diversity of the phylum.</title>
        <authorList>
            <person name="Murphy C.L."/>
            <person name="Biggerstaff J."/>
            <person name="Eichhorn A."/>
            <person name="Ewing E."/>
            <person name="Shahan R."/>
            <person name="Soriano D."/>
            <person name="Stewart S."/>
            <person name="VanMol K."/>
            <person name="Walker R."/>
            <person name="Walters P."/>
            <person name="Elshahed M.S."/>
            <person name="Youssef N.H."/>
        </authorList>
    </citation>
    <scope>NUCLEOTIDE SEQUENCE</scope>
    <source>
        <strain evidence="2">Zod_Metabat.24</strain>
    </source>
</reference>
<reference evidence="2" key="2">
    <citation type="submission" date="2021-01" db="EMBL/GenBank/DDBJ databases">
        <authorList>
            <person name="Hahn C.R."/>
            <person name="Youssef N.H."/>
            <person name="Elshahed M."/>
        </authorList>
    </citation>
    <scope>NUCLEOTIDE SEQUENCE</scope>
    <source>
        <strain evidence="2">Zod_Metabat.24</strain>
    </source>
</reference>
<feature type="chain" id="PRO_5038802106" description="Alginate export domain-containing protein" evidence="1">
    <location>
        <begin position="23"/>
        <end position="517"/>
    </location>
</feature>
<proteinExistence type="predicted"/>
<sequence length="517" mass="57778">MRRFLILLLAVMFIATAFTALAAETTFSGIYYIRAWSEYNFDKKLEDSTALPSHENPQYDGWVDQRFRLTITHKRSEYLKAVIRIDLVEDTWGQQRNLRINNSTVGASSPWAYLEFTFPKLGTFTAGKFPQTYGYGLAFSDNGAGTTTLNGLTGVRWANAWGPVAASLLYAKIADRVTRGSNNSWYNWDADLYAMNLKVAPAKNHLIELFGGYMQDNDANGAGNLGGVLRNSYAWSTLRWLGVGGDYCADIGFAGLAYTGKIGDMFDIKFENSYVLGHATRHYGPGLFVPVAGANMAPPSIHVNGWNIYTDLSYYNDLLRVGMVFLMSSGQHHLWVDPVNGPNYSSYDNINMNYISQAQFEFNKILVAKGGGINSIYRNSLFGQWSTENLTAAKLYFEICPVEKLTLNASVTWAKWTEDVGQNFAGTRAALVSSKGAGYPHPAVRYGNYMYQSWDASDDLGWEVDFGFSYEIMEGLTYKFCAGVLFTGDSWDYEKADGTRGGWGEIWSITNVLLYEF</sequence>
<feature type="signal peptide" evidence="1">
    <location>
        <begin position="1"/>
        <end position="22"/>
    </location>
</feature>
<dbReference type="InterPro" id="IPR053728">
    <property type="entry name" value="Alginate_Permeability_Chnl"/>
</dbReference>
<organism evidence="2 3">
    <name type="scientific">Candidatus Zymogenus saltonus</name>
    <dbReference type="NCBI Taxonomy" id="2844893"/>
    <lineage>
        <taxon>Bacteria</taxon>
        <taxon>Deltaproteobacteria</taxon>
        <taxon>Candidatus Zymogenia</taxon>
        <taxon>Candidatus Zymogeniales</taxon>
        <taxon>Candidatus Zymogenaceae</taxon>
        <taxon>Candidatus Zymogenus</taxon>
    </lineage>
</organism>
<dbReference type="Proteomes" id="UP000809273">
    <property type="component" value="Unassembled WGS sequence"/>
</dbReference>
<dbReference type="EMBL" id="JAFGIX010000054">
    <property type="protein sequence ID" value="MBN1573703.1"/>
    <property type="molecule type" value="Genomic_DNA"/>
</dbReference>
<dbReference type="Gene3D" id="2.40.160.100">
    <property type="match status" value="1"/>
</dbReference>
<evidence type="ECO:0000313" key="2">
    <source>
        <dbReference type="EMBL" id="MBN1573703.1"/>
    </source>
</evidence>
<name>A0A9D8KGF4_9DELT</name>
<dbReference type="AlphaFoldDB" id="A0A9D8KGF4"/>
<gene>
    <name evidence="2" type="ORF">JW984_10960</name>
</gene>
<protein>
    <recommendedName>
        <fullName evidence="4">Alginate export domain-containing protein</fullName>
    </recommendedName>
</protein>
<evidence type="ECO:0008006" key="4">
    <source>
        <dbReference type="Google" id="ProtNLM"/>
    </source>
</evidence>
<evidence type="ECO:0000256" key="1">
    <source>
        <dbReference type="SAM" id="SignalP"/>
    </source>
</evidence>
<comment type="caution">
    <text evidence="2">The sequence shown here is derived from an EMBL/GenBank/DDBJ whole genome shotgun (WGS) entry which is preliminary data.</text>
</comment>